<accession>A0A9P6VNV2</accession>
<proteinExistence type="predicted"/>
<dbReference type="Gene3D" id="3.90.180.10">
    <property type="entry name" value="Medium-chain alcohol dehydrogenases, catalytic domain"/>
    <property type="match status" value="1"/>
</dbReference>
<feature type="region of interest" description="Disordered" evidence="1">
    <location>
        <begin position="108"/>
        <end position="130"/>
    </location>
</feature>
<organism evidence="2 3">
    <name type="scientific">Hyphodiscus hymeniophilus</name>
    <dbReference type="NCBI Taxonomy" id="353542"/>
    <lineage>
        <taxon>Eukaryota</taxon>
        <taxon>Fungi</taxon>
        <taxon>Dikarya</taxon>
        <taxon>Ascomycota</taxon>
        <taxon>Pezizomycotina</taxon>
        <taxon>Leotiomycetes</taxon>
        <taxon>Helotiales</taxon>
        <taxon>Hyphodiscaceae</taxon>
        <taxon>Hyphodiscus</taxon>
    </lineage>
</organism>
<comment type="caution">
    <text evidence="2">The sequence shown here is derived from an EMBL/GenBank/DDBJ whole genome shotgun (WGS) entry which is preliminary data.</text>
</comment>
<dbReference type="Gene3D" id="3.40.50.720">
    <property type="entry name" value="NAD(P)-binding Rossmann-like Domain"/>
    <property type="match status" value="1"/>
</dbReference>
<keyword evidence="3" id="KW-1185">Reference proteome</keyword>
<evidence type="ECO:0000313" key="3">
    <source>
        <dbReference type="Proteomes" id="UP000785200"/>
    </source>
</evidence>
<feature type="compositionally biased region" description="Low complexity" evidence="1">
    <location>
        <begin position="109"/>
        <end position="118"/>
    </location>
</feature>
<evidence type="ECO:0000313" key="2">
    <source>
        <dbReference type="EMBL" id="KAG0650980.1"/>
    </source>
</evidence>
<dbReference type="OrthoDB" id="3233595at2759"/>
<dbReference type="AlphaFoldDB" id="A0A9P6VNV2"/>
<gene>
    <name evidence="2" type="ORF">D0Z07_2889</name>
</gene>
<protein>
    <submittedName>
        <fullName evidence="2">Fusarubin biosynthesis cluster 4</fullName>
    </submittedName>
</protein>
<name>A0A9P6VNV2_9HELO</name>
<evidence type="ECO:0000256" key="1">
    <source>
        <dbReference type="SAM" id="MobiDB-lite"/>
    </source>
</evidence>
<dbReference type="EMBL" id="VNKQ01000005">
    <property type="protein sequence ID" value="KAG0650980.1"/>
    <property type="molecule type" value="Genomic_DNA"/>
</dbReference>
<dbReference type="Proteomes" id="UP000785200">
    <property type="component" value="Unassembled WGS sequence"/>
</dbReference>
<sequence>MCVAGRASDFVESLLDKSKGDVAIDYRGGDDLIRRQLKEAAGDKPVKFALDAISEHNSHIKIAAVLGAASKITFVLPGIDSSALLEGVEENVTWVASVHGDNSAERDLASSLSSSSPASGGGLAQRPPLQGYTGRTALDNLKEGKASGFKYVLRIAETAGLKR</sequence>
<reference evidence="2" key="1">
    <citation type="submission" date="2019-07" db="EMBL/GenBank/DDBJ databases">
        <title>Hyphodiscus hymeniophilus genome sequencing and assembly.</title>
        <authorList>
            <person name="Kramer G."/>
            <person name="Nodwell J."/>
        </authorList>
    </citation>
    <scope>NUCLEOTIDE SEQUENCE</scope>
    <source>
        <strain evidence="2">ATCC 34498</strain>
    </source>
</reference>